<dbReference type="SUPFAM" id="SSF53850">
    <property type="entry name" value="Periplasmic binding protein-like II"/>
    <property type="match status" value="1"/>
</dbReference>
<dbReference type="InterPro" id="IPR050490">
    <property type="entry name" value="Bact_solute-bd_prot1"/>
</dbReference>
<evidence type="ECO:0000313" key="1">
    <source>
        <dbReference type="EMBL" id="PIT87040.1"/>
    </source>
</evidence>
<dbReference type="AlphaFoldDB" id="A0A2M6W2U8"/>
<gene>
    <name evidence="1" type="ORF">COU31_05130</name>
</gene>
<evidence type="ECO:0008006" key="3">
    <source>
        <dbReference type="Google" id="ProtNLM"/>
    </source>
</evidence>
<proteinExistence type="predicted"/>
<dbReference type="PANTHER" id="PTHR43649">
    <property type="entry name" value="ARABINOSE-BINDING PROTEIN-RELATED"/>
    <property type="match status" value="1"/>
</dbReference>
<dbReference type="Pfam" id="PF13416">
    <property type="entry name" value="SBP_bac_8"/>
    <property type="match status" value="1"/>
</dbReference>
<evidence type="ECO:0000313" key="2">
    <source>
        <dbReference type="Proteomes" id="UP000231183"/>
    </source>
</evidence>
<dbReference type="Proteomes" id="UP000231183">
    <property type="component" value="Unassembled WGS sequence"/>
</dbReference>
<sequence>MKKIKVKLVGLILLVMLTTVGGFGCKGLSAQEQAATKPVVLEFWTVADDVAEMQKLVALYKAERPYLTVNFTVVRENEMYQKLINALADDNSPDILSVRNRSMGAYLNRLAPMPSTVSDVTVRTVKKQFSTETQVNMGTINMLSVDQLDSEYVQTVKKDAVYGGKIYGLPLSIDTMALYYNKDLLDRARVAQPPTNWTDFQTAVKKATRYDSTGKLITQAGTAMGLGSNVEGFDDLLYILFKQSNLSFVDSSGRAAFNYVSSDRDQISSAMSIINFYSDFANAGKDTYTWNSSLDSSLNEFINGRLAFFFGYSYQYSLITSRAPQLNVKILPMLQLDSKQPVNTANYYLQTVSKKSNHQSEAWALINFMADSQATKTYLDATGRPSALRAFIADQQSKKELAPFVSQILVADNWYRGKSYQTAKSALSYMLDQWPKAPTDDAGKRVKYWQDLLNYAAAQVNQSL</sequence>
<reference evidence="2" key="1">
    <citation type="submission" date="2017-09" db="EMBL/GenBank/DDBJ databases">
        <title>Depth-based differentiation of microbial function through sediment-hosted aquifers and enrichment of novel symbionts in the deep terrestrial subsurface.</title>
        <authorList>
            <person name="Probst A.J."/>
            <person name="Ladd B."/>
            <person name="Jarett J.K."/>
            <person name="Geller-Mcgrath D.E."/>
            <person name="Sieber C.M.K."/>
            <person name="Emerson J.B."/>
            <person name="Anantharaman K."/>
            <person name="Thomas B.C."/>
            <person name="Malmstrom R."/>
            <person name="Stieglmeier M."/>
            <person name="Klingl A."/>
            <person name="Woyke T."/>
            <person name="Ryan C.M."/>
            <person name="Banfield J.F."/>
        </authorList>
    </citation>
    <scope>NUCLEOTIDE SEQUENCE [LARGE SCALE GENOMIC DNA]</scope>
</reference>
<protein>
    <recommendedName>
        <fullName evidence="3">ABC transporter substrate-binding protein</fullName>
    </recommendedName>
</protein>
<dbReference type="InterPro" id="IPR006059">
    <property type="entry name" value="SBP"/>
</dbReference>
<accession>A0A2M6W2U8</accession>
<organism evidence="1 2">
    <name type="scientific">Candidatus Magasanikbacteria bacterium CG10_big_fil_rev_8_21_14_0_10_40_10</name>
    <dbReference type="NCBI Taxonomy" id="1974648"/>
    <lineage>
        <taxon>Bacteria</taxon>
        <taxon>Candidatus Magasanikiibacteriota</taxon>
    </lineage>
</organism>
<dbReference type="EMBL" id="PFBX01000055">
    <property type="protein sequence ID" value="PIT87040.1"/>
    <property type="molecule type" value="Genomic_DNA"/>
</dbReference>
<name>A0A2M6W2U8_9BACT</name>
<dbReference type="Gene3D" id="3.40.190.10">
    <property type="entry name" value="Periplasmic binding protein-like II"/>
    <property type="match status" value="1"/>
</dbReference>
<dbReference type="PROSITE" id="PS51257">
    <property type="entry name" value="PROKAR_LIPOPROTEIN"/>
    <property type="match status" value="1"/>
</dbReference>
<dbReference type="PANTHER" id="PTHR43649:SF12">
    <property type="entry name" value="DIACETYLCHITOBIOSE BINDING PROTEIN DASA"/>
    <property type="match status" value="1"/>
</dbReference>
<comment type="caution">
    <text evidence="1">The sequence shown here is derived from an EMBL/GenBank/DDBJ whole genome shotgun (WGS) entry which is preliminary data.</text>
</comment>